<keyword evidence="2" id="KW-1185">Reference proteome</keyword>
<evidence type="ECO:0000313" key="2">
    <source>
        <dbReference type="Proteomes" id="UP000199643"/>
    </source>
</evidence>
<dbReference type="InterPro" id="IPR041055">
    <property type="entry name" value="Kinase-PolyVal"/>
</dbReference>
<accession>A0A1G7MR51</accession>
<protein>
    <submittedName>
        <fullName evidence="1">Uncharacterized protein</fullName>
    </submittedName>
</protein>
<evidence type="ECO:0000313" key="1">
    <source>
        <dbReference type="EMBL" id="SDF64253.1"/>
    </source>
</evidence>
<gene>
    <name evidence="1" type="ORF">SAMN05421827_10168</name>
</gene>
<dbReference type="Pfam" id="PF18762">
    <property type="entry name" value="Kinase-PolyVal"/>
    <property type="match status" value="1"/>
</dbReference>
<sequence>MKNIKNELQNIIIGDGSIGSTSQLKKVQNFLRRNEKTSLRSKEQKHFKSEEKVNLINFALTEDLFYSAEISEDKFISAGAEQRVYYYDDFHVIKINDSIFYESWFDYFNSLLIHNYFFKSSAYELLGFKVINEILYAVIKQEFIKSTEITDLTVVKQFLSYNLFENNRNHDYVNRDLGILLEDLHDENVLSKDGILYFIDTIFYLTPEFFSENY</sequence>
<dbReference type="STRING" id="405671.SAMN05421827_10168"/>
<reference evidence="2" key="1">
    <citation type="submission" date="2016-10" db="EMBL/GenBank/DDBJ databases">
        <authorList>
            <person name="Varghese N."/>
            <person name="Submissions S."/>
        </authorList>
    </citation>
    <scope>NUCLEOTIDE SEQUENCE [LARGE SCALE GENOMIC DNA]</scope>
    <source>
        <strain evidence="2">DSM 17933</strain>
    </source>
</reference>
<dbReference type="AlphaFoldDB" id="A0A1G7MR51"/>
<name>A0A1G7MR51_9SPHI</name>
<proteinExistence type="predicted"/>
<dbReference type="Proteomes" id="UP000199643">
    <property type="component" value="Unassembled WGS sequence"/>
</dbReference>
<organism evidence="1 2">
    <name type="scientific">Pedobacter terrae</name>
    <dbReference type="NCBI Taxonomy" id="405671"/>
    <lineage>
        <taxon>Bacteria</taxon>
        <taxon>Pseudomonadati</taxon>
        <taxon>Bacteroidota</taxon>
        <taxon>Sphingobacteriia</taxon>
        <taxon>Sphingobacteriales</taxon>
        <taxon>Sphingobacteriaceae</taxon>
        <taxon>Pedobacter</taxon>
    </lineage>
</organism>
<dbReference type="RefSeq" id="WP_208600540.1">
    <property type="nucleotide sequence ID" value="NZ_FNCH01000001.1"/>
</dbReference>
<dbReference type="EMBL" id="FNCH01000001">
    <property type="protein sequence ID" value="SDF64253.1"/>
    <property type="molecule type" value="Genomic_DNA"/>
</dbReference>